<evidence type="ECO:0000259" key="1">
    <source>
        <dbReference type="PROSITE" id="PS50164"/>
    </source>
</evidence>
<dbReference type="Gene3D" id="3.40.1440.10">
    <property type="entry name" value="GIY-YIG endonuclease"/>
    <property type="match status" value="1"/>
</dbReference>
<dbReference type="EMBL" id="GECZ01012145">
    <property type="protein sequence ID" value="JAS57624.1"/>
    <property type="molecule type" value="Transcribed_RNA"/>
</dbReference>
<feature type="non-terminal residue" evidence="2">
    <location>
        <position position="1"/>
    </location>
</feature>
<accession>A0A1B6G5B3</accession>
<gene>
    <name evidence="2" type="ORF">g.4908</name>
</gene>
<evidence type="ECO:0000313" key="2">
    <source>
        <dbReference type="EMBL" id="JAS57624.1"/>
    </source>
</evidence>
<dbReference type="InterPro" id="IPR000305">
    <property type="entry name" value="GIY-YIG_endonuc"/>
</dbReference>
<proteinExistence type="predicted"/>
<organism evidence="2">
    <name type="scientific">Cuerna arida</name>
    <dbReference type="NCBI Taxonomy" id="1464854"/>
    <lineage>
        <taxon>Eukaryota</taxon>
        <taxon>Metazoa</taxon>
        <taxon>Ecdysozoa</taxon>
        <taxon>Arthropoda</taxon>
        <taxon>Hexapoda</taxon>
        <taxon>Insecta</taxon>
        <taxon>Pterygota</taxon>
        <taxon>Neoptera</taxon>
        <taxon>Paraneoptera</taxon>
        <taxon>Hemiptera</taxon>
        <taxon>Auchenorrhyncha</taxon>
        <taxon>Membracoidea</taxon>
        <taxon>Cicadellidae</taxon>
        <taxon>Cicadellinae</taxon>
        <taxon>Proconiini</taxon>
        <taxon>Cuerna</taxon>
    </lineage>
</organism>
<name>A0A1B6G5B3_9HEMI</name>
<dbReference type="InterPro" id="IPR035901">
    <property type="entry name" value="GIY-YIG_endonuc_sf"/>
</dbReference>
<reference evidence="2" key="1">
    <citation type="submission" date="2015-11" db="EMBL/GenBank/DDBJ databases">
        <title>De novo transcriptome assembly of four potential Pierce s Disease insect vectors from Arizona vineyards.</title>
        <authorList>
            <person name="Tassone E.E."/>
        </authorList>
    </citation>
    <scope>NUCLEOTIDE SEQUENCE</scope>
</reference>
<sequence>YKHMNNLQNSKFAISYQTRNNIFKLIENKVNQNDIKQDLYKKPGVYKINCSNCDSYFIGQTGRNINTRFKEHIQALKTNNMSTIKSNFAEHLLETGHNYENMEKNMKILDIERKGEKLNTKEELHIYLNYSKDPQNILNSNLKNKSNPIFEKFNTLNMEN</sequence>
<dbReference type="PROSITE" id="PS50164">
    <property type="entry name" value="GIY_YIG"/>
    <property type="match status" value="1"/>
</dbReference>
<dbReference type="AlphaFoldDB" id="A0A1B6G5B3"/>
<feature type="domain" description="GIY-YIG" evidence="1">
    <location>
        <begin position="41"/>
        <end position="145"/>
    </location>
</feature>
<protein>
    <recommendedName>
        <fullName evidence="1">GIY-YIG domain-containing protein</fullName>
    </recommendedName>
</protein>